<gene>
    <name evidence="3" type="ORF">HNQ36_004284</name>
</gene>
<feature type="domain" description="FAD dependent oxidoreductase" evidence="2">
    <location>
        <begin position="25"/>
        <end position="372"/>
    </location>
</feature>
<evidence type="ECO:0000313" key="4">
    <source>
        <dbReference type="Proteomes" id="UP000521227"/>
    </source>
</evidence>
<dbReference type="EMBL" id="JACHIJ010000006">
    <property type="protein sequence ID" value="MBB5054282.1"/>
    <property type="molecule type" value="Genomic_DNA"/>
</dbReference>
<dbReference type="Pfam" id="PF01266">
    <property type="entry name" value="DAO"/>
    <property type="match status" value="1"/>
</dbReference>
<dbReference type="GO" id="GO:0016491">
    <property type="term" value="F:oxidoreductase activity"/>
    <property type="evidence" value="ECO:0007669"/>
    <property type="project" value="UniProtKB-KW"/>
</dbReference>
<dbReference type="AlphaFoldDB" id="A0A840N5X0"/>
<dbReference type="InterPro" id="IPR006076">
    <property type="entry name" value="FAD-dep_OxRdtase"/>
</dbReference>
<dbReference type="InterPro" id="IPR036188">
    <property type="entry name" value="FAD/NAD-bd_sf"/>
</dbReference>
<evidence type="ECO:0000259" key="2">
    <source>
        <dbReference type="Pfam" id="PF01266"/>
    </source>
</evidence>
<dbReference type="Gene3D" id="3.50.50.60">
    <property type="entry name" value="FAD/NAD(P)-binding domain"/>
    <property type="match status" value="1"/>
</dbReference>
<dbReference type="SUPFAM" id="SSF51905">
    <property type="entry name" value="FAD/NAD(P)-binding domain"/>
    <property type="match status" value="1"/>
</dbReference>
<dbReference type="Gene3D" id="3.30.9.10">
    <property type="entry name" value="D-Amino Acid Oxidase, subunit A, domain 2"/>
    <property type="match status" value="1"/>
</dbReference>
<keyword evidence="1" id="KW-0560">Oxidoreductase</keyword>
<evidence type="ECO:0000313" key="3">
    <source>
        <dbReference type="EMBL" id="MBB5054282.1"/>
    </source>
</evidence>
<sequence length="468" mass="50370">MEESSANPPADVSSRQGLTFDLDVDICVIGGGLAGLTMALESVRKGASVAVLEGRSIGWNASGHNLGTVMPGYGVAASDLIERVGFEDARHLWTLAQEGADYVRATAARMQGIALTDGALEVSRIDAGDELISRLQTLGEDFGTEVEGWQTDRVREVLKTDRYFHAIHFPKAFQIDARSYVHGLAALAETEGVRIFEDTPVVGIDPAGIRKRVFTPSAKLRCSHVVLAGNAHLGAPSQRLTATLLPTWRYAALTEPLGERLAGAVAFQGSVSDTHGIDHFRIVDGDRLLWSSPETTWQGDPRRYAKRIESRIAAIFPRLGPVKIADTWGGMFGQTVHGMPQIGEVQPGLWILSGFGRQGLNTTAMGGQLLARSILSGDDRWRLFSPFELVWAGGSAGRIAGQAIDLWTRGHSAAAGALSRFRERARSREQAREYATEARIASAKAQASVARQHASAAMHEDRRGSGGA</sequence>
<organism evidence="3 4">
    <name type="scientific">Afipia massiliensis</name>
    <dbReference type="NCBI Taxonomy" id="211460"/>
    <lineage>
        <taxon>Bacteria</taxon>
        <taxon>Pseudomonadati</taxon>
        <taxon>Pseudomonadota</taxon>
        <taxon>Alphaproteobacteria</taxon>
        <taxon>Hyphomicrobiales</taxon>
        <taxon>Nitrobacteraceae</taxon>
        <taxon>Afipia</taxon>
    </lineage>
</organism>
<dbReference type="RefSeq" id="WP_184088305.1">
    <property type="nucleotide sequence ID" value="NZ_JACHIJ010000006.1"/>
</dbReference>
<comment type="caution">
    <text evidence="3">The sequence shown here is derived from an EMBL/GenBank/DDBJ whole genome shotgun (WGS) entry which is preliminary data.</text>
</comment>
<evidence type="ECO:0000256" key="1">
    <source>
        <dbReference type="ARBA" id="ARBA00023002"/>
    </source>
</evidence>
<name>A0A840N5X0_9BRAD</name>
<accession>A0A840N5X0</accession>
<dbReference type="PANTHER" id="PTHR13847:SF281">
    <property type="entry name" value="FAD DEPENDENT OXIDOREDUCTASE DOMAIN-CONTAINING PROTEIN"/>
    <property type="match status" value="1"/>
</dbReference>
<dbReference type="Proteomes" id="UP000521227">
    <property type="component" value="Unassembled WGS sequence"/>
</dbReference>
<dbReference type="GO" id="GO:0005737">
    <property type="term" value="C:cytoplasm"/>
    <property type="evidence" value="ECO:0007669"/>
    <property type="project" value="TreeGrafter"/>
</dbReference>
<proteinExistence type="predicted"/>
<reference evidence="3 4" key="1">
    <citation type="submission" date="2020-08" db="EMBL/GenBank/DDBJ databases">
        <title>Genomic Encyclopedia of Type Strains, Phase IV (KMG-IV): sequencing the most valuable type-strain genomes for metagenomic binning, comparative biology and taxonomic classification.</title>
        <authorList>
            <person name="Goeker M."/>
        </authorList>
    </citation>
    <scope>NUCLEOTIDE SEQUENCE [LARGE SCALE GENOMIC DNA]</scope>
    <source>
        <strain evidence="3 4">DSM 17498</strain>
    </source>
</reference>
<dbReference type="PANTHER" id="PTHR13847">
    <property type="entry name" value="SARCOSINE DEHYDROGENASE-RELATED"/>
    <property type="match status" value="1"/>
</dbReference>
<protein>
    <submittedName>
        <fullName evidence="3">Glycine/D-amino acid oxidase-like deaminating enzyme</fullName>
    </submittedName>
</protein>